<feature type="domain" description="NodB homology" evidence="5">
    <location>
        <begin position="117"/>
        <end position="300"/>
    </location>
</feature>
<keyword evidence="4" id="KW-0812">Transmembrane</keyword>
<keyword evidence="4" id="KW-1133">Transmembrane helix</keyword>
<dbReference type="InterPro" id="IPR051398">
    <property type="entry name" value="Polysacch_Deacetylase"/>
</dbReference>
<organism evidence="6 7">
    <name type="scientific">Tolypothrix tenuis PCC 7101</name>
    <dbReference type="NCBI Taxonomy" id="231146"/>
    <lineage>
        <taxon>Bacteria</taxon>
        <taxon>Bacillati</taxon>
        <taxon>Cyanobacteriota</taxon>
        <taxon>Cyanophyceae</taxon>
        <taxon>Nostocales</taxon>
        <taxon>Tolypothrichaceae</taxon>
        <taxon>Tolypothrix</taxon>
    </lineage>
</organism>
<proteinExistence type="predicted"/>
<reference evidence="6 7" key="1">
    <citation type="submission" date="2017-06" db="EMBL/GenBank/DDBJ databases">
        <title>Genome sequencing of cyanobaciteial culture collection at National Institute for Environmental Studies (NIES).</title>
        <authorList>
            <person name="Hirose Y."/>
            <person name="Shimura Y."/>
            <person name="Fujisawa T."/>
            <person name="Nakamura Y."/>
            <person name="Kawachi M."/>
        </authorList>
    </citation>
    <scope>NUCLEOTIDE SEQUENCE [LARGE SCALE GENOMIC DNA]</scope>
    <source>
        <strain evidence="6 7">NIES-37</strain>
    </source>
</reference>
<dbReference type="GO" id="GO:0016810">
    <property type="term" value="F:hydrolase activity, acting on carbon-nitrogen (but not peptide) bonds"/>
    <property type="evidence" value="ECO:0007669"/>
    <property type="project" value="InterPro"/>
</dbReference>
<keyword evidence="3" id="KW-0175">Coiled coil</keyword>
<name>A0A1Z4N9E9_9CYAN</name>
<evidence type="ECO:0000259" key="5">
    <source>
        <dbReference type="PROSITE" id="PS51677"/>
    </source>
</evidence>
<dbReference type="CDD" id="cd10918">
    <property type="entry name" value="CE4_NodB_like_5s_6s"/>
    <property type="match status" value="1"/>
</dbReference>
<dbReference type="KEGG" id="ttq:NIES37_63650"/>
<dbReference type="AlphaFoldDB" id="A0A1Z4N9E9"/>
<dbReference type="Pfam" id="PF01522">
    <property type="entry name" value="Polysacc_deac_1"/>
    <property type="match status" value="1"/>
</dbReference>
<comment type="subcellular location">
    <subcellularLocation>
        <location evidence="1">Secreted</location>
    </subcellularLocation>
</comment>
<protein>
    <recommendedName>
        <fullName evidence="5">NodB homology domain-containing protein</fullName>
    </recommendedName>
</protein>
<dbReference type="PANTHER" id="PTHR34216:SF3">
    <property type="entry name" value="POLY-BETA-1,6-N-ACETYL-D-GLUCOSAMINE N-DEACETYLASE"/>
    <property type="match status" value="1"/>
</dbReference>
<feature type="transmembrane region" description="Helical" evidence="4">
    <location>
        <begin position="21"/>
        <end position="39"/>
    </location>
</feature>
<evidence type="ECO:0000256" key="4">
    <source>
        <dbReference type="SAM" id="Phobius"/>
    </source>
</evidence>
<evidence type="ECO:0000256" key="2">
    <source>
        <dbReference type="ARBA" id="ARBA00022729"/>
    </source>
</evidence>
<keyword evidence="7" id="KW-1185">Reference proteome</keyword>
<evidence type="ECO:0000256" key="1">
    <source>
        <dbReference type="ARBA" id="ARBA00004613"/>
    </source>
</evidence>
<dbReference type="GO" id="GO:0005975">
    <property type="term" value="P:carbohydrate metabolic process"/>
    <property type="evidence" value="ECO:0007669"/>
    <property type="project" value="InterPro"/>
</dbReference>
<dbReference type="Gene3D" id="3.20.20.370">
    <property type="entry name" value="Glycoside hydrolase/deacetylase"/>
    <property type="match status" value="1"/>
</dbReference>
<dbReference type="InterPro" id="IPR011330">
    <property type="entry name" value="Glyco_hydro/deAcase_b/a-brl"/>
</dbReference>
<sequence>MVLISRRHKFKLKNKSNLQFVSLYIIVFFLTITLLLAYINAPRIPLLGFHGIVDMNNPNFGLIQNPIAAKMSYTMQDLEKFLEYLARNNYWFLSTQELYDYFIDRNRDIPQEYVGKKPIMLSFDDSYKTVYTNIVPVLERLEKEFKQKIKIVLFVNPGTLAKIHHPSTTYLSCEDLRTGFAKGFYDIQSHGENHKNLAKITVSELNQELAQAQIELRECLAGLAAPQEIARHIAYPYGSMNQQVETYAAKYYQSGYLYNSAILRFRWLQDKYRISRLTVNRAKSPERLIQMATRSFTISK</sequence>
<keyword evidence="4" id="KW-0472">Membrane</keyword>
<feature type="coiled-coil region" evidence="3">
    <location>
        <begin position="195"/>
        <end position="222"/>
    </location>
</feature>
<dbReference type="GO" id="GO:0005576">
    <property type="term" value="C:extracellular region"/>
    <property type="evidence" value="ECO:0007669"/>
    <property type="project" value="UniProtKB-SubCell"/>
</dbReference>
<dbReference type="Proteomes" id="UP000218785">
    <property type="component" value="Chromosome"/>
</dbReference>
<gene>
    <name evidence="6" type="ORF">NIES37_63650</name>
</gene>
<dbReference type="PANTHER" id="PTHR34216">
    <property type="match status" value="1"/>
</dbReference>
<keyword evidence="2" id="KW-0732">Signal</keyword>
<dbReference type="InterPro" id="IPR002509">
    <property type="entry name" value="NODB_dom"/>
</dbReference>
<dbReference type="EMBL" id="AP018248">
    <property type="protein sequence ID" value="BAZ02353.1"/>
    <property type="molecule type" value="Genomic_DNA"/>
</dbReference>
<dbReference type="SUPFAM" id="SSF88713">
    <property type="entry name" value="Glycoside hydrolase/deacetylase"/>
    <property type="match status" value="1"/>
</dbReference>
<accession>A0A1Z4N9E9</accession>
<evidence type="ECO:0000313" key="7">
    <source>
        <dbReference type="Proteomes" id="UP000218785"/>
    </source>
</evidence>
<evidence type="ECO:0000313" key="6">
    <source>
        <dbReference type="EMBL" id="BAZ02353.1"/>
    </source>
</evidence>
<dbReference type="PROSITE" id="PS51677">
    <property type="entry name" value="NODB"/>
    <property type="match status" value="1"/>
</dbReference>
<evidence type="ECO:0000256" key="3">
    <source>
        <dbReference type="SAM" id="Coils"/>
    </source>
</evidence>